<dbReference type="AlphaFoldDB" id="A0A5C3LW44"/>
<evidence type="ECO:0008006" key="4">
    <source>
        <dbReference type="Google" id="ProtNLM"/>
    </source>
</evidence>
<reference evidence="2 3" key="1">
    <citation type="journal article" date="2019" name="Nat. Ecol. Evol.">
        <title>Megaphylogeny resolves global patterns of mushroom evolution.</title>
        <authorList>
            <person name="Varga T."/>
            <person name="Krizsan K."/>
            <person name="Foldi C."/>
            <person name="Dima B."/>
            <person name="Sanchez-Garcia M."/>
            <person name="Sanchez-Ramirez S."/>
            <person name="Szollosi G.J."/>
            <person name="Szarkandi J.G."/>
            <person name="Papp V."/>
            <person name="Albert L."/>
            <person name="Andreopoulos W."/>
            <person name="Angelini C."/>
            <person name="Antonin V."/>
            <person name="Barry K.W."/>
            <person name="Bougher N.L."/>
            <person name="Buchanan P."/>
            <person name="Buyck B."/>
            <person name="Bense V."/>
            <person name="Catcheside P."/>
            <person name="Chovatia M."/>
            <person name="Cooper J."/>
            <person name="Damon W."/>
            <person name="Desjardin D."/>
            <person name="Finy P."/>
            <person name="Geml J."/>
            <person name="Haridas S."/>
            <person name="Hughes K."/>
            <person name="Justo A."/>
            <person name="Karasinski D."/>
            <person name="Kautmanova I."/>
            <person name="Kiss B."/>
            <person name="Kocsube S."/>
            <person name="Kotiranta H."/>
            <person name="LaButti K.M."/>
            <person name="Lechner B.E."/>
            <person name="Liimatainen K."/>
            <person name="Lipzen A."/>
            <person name="Lukacs Z."/>
            <person name="Mihaltcheva S."/>
            <person name="Morgado L.N."/>
            <person name="Niskanen T."/>
            <person name="Noordeloos M.E."/>
            <person name="Ohm R.A."/>
            <person name="Ortiz-Santana B."/>
            <person name="Ovrebo C."/>
            <person name="Racz N."/>
            <person name="Riley R."/>
            <person name="Savchenko A."/>
            <person name="Shiryaev A."/>
            <person name="Soop K."/>
            <person name="Spirin V."/>
            <person name="Szebenyi C."/>
            <person name="Tomsovsky M."/>
            <person name="Tulloss R.E."/>
            <person name="Uehling J."/>
            <person name="Grigoriev I.V."/>
            <person name="Vagvolgyi C."/>
            <person name="Papp T."/>
            <person name="Martin F.M."/>
            <person name="Miettinen O."/>
            <person name="Hibbett D.S."/>
            <person name="Nagy L.G."/>
        </authorList>
    </citation>
    <scope>NUCLEOTIDE SEQUENCE [LARGE SCALE GENOMIC DNA]</scope>
    <source>
        <strain evidence="2 3">CBS 166.37</strain>
    </source>
</reference>
<evidence type="ECO:0000256" key="1">
    <source>
        <dbReference type="SAM" id="SignalP"/>
    </source>
</evidence>
<dbReference type="Proteomes" id="UP000308652">
    <property type="component" value="Unassembled WGS sequence"/>
</dbReference>
<evidence type="ECO:0000313" key="3">
    <source>
        <dbReference type="Proteomes" id="UP000308652"/>
    </source>
</evidence>
<evidence type="ECO:0000313" key="2">
    <source>
        <dbReference type="EMBL" id="TFK37364.1"/>
    </source>
</evidence>
<proteinExistence type="predicted"/>
<dbReference type="OrthoDB" id="2881139at2759"/>
<protein>
    <recommendedName>
        <fullName evidence="4">Hydrophobin</fullName>
    </recommendedName>
</protein>
<keyword evidence="1" id="KW-0732">Signal</keyword>
<organism evidence="2 3">
    <name type="scientific">Crucibulum laeve</name>
    <dbReference type="NCBI Taxonomy" id="68775"/>
    <lineage>
        <taxon>Eukaryota</taxon>
        <taxon>Fungi</taxon>
        <taxon>Dikarya</taxon>
        <taxon>Basidiomycota</taxon>
        <taxon>Agaricomycotina</taxon>
        <taxon>Agaricomycetes</taxon>
        <taxon>Agaricomycetidae</taxon>
        <taxon>Agaricales</taxon>
        <taxon>Agaricineae</taxon>
        <taxon>Nidulariaceae</taxon>
        <taxon>Crucibulum</taxon>
    </lineage>
</organism>
<name>A0A5C3LW44_9AGAR</name>
<accession>A0A5C3LW44</accession>
<feature type="chain" id="PRO_5022700894" description="Hydrophobin" evidence="1">
    <location>
        <begin position="20"/>
        <end position="89"/>
    </location>
</feature>
<gene>
    <name evidence="2" type="ORF">BDQ12DRAFT_724207</name>
</gene>
<sequence>MYKIIIILAIVSTAQQVLGQEGIPIGGTCATIAGPLGSCVTGSVCCYVSPDFGLGTVKDYAPLLLVLPQIYASHAQSVAILGLTILIAY</sequence>
<feature type="signal peptide" evidence="1">
    <location>
        <begin position="1"/>
        <end position="19"/>
    </location>
</feature>
<dbReference type="EMBL" id="ML213608">
    <property type="protein sequence ID" value="TFK37364.1"/>
    <property type="molecule type" value="Genomic_DNA"/>
</dbReference>
<keyword evidence="3" id="KW-1185">Reference proteome</keyword>